<dbReference type="Gene3D" id="2.60.40.10">
    <property type="entry name" value="Immunoglobulins"/>
    <property type="match status" value="4"/>
</dbReference>
<dbReference type="InterPro" id="IPR003599">
    <property type="entry name" value="Ig_sub"/>
</dbReference>
<evidence type="ECO:0000256" key="2">
    <source>
        <dbReference type="ARBA" id="ARBA00022692"/>
    </source>
</evidence>
<proteinExistence type="predicted"/>
<dbReference type="InterPro" id="IPR013783">
    <property type="entry name" value="Ig-like_fold"/>
</dbReference>
<dbReference type="PROSITE" id="PS50835">
    <property type="entry name" value="IG_LIKE"/>
    <property type="match status" value="5"/>
</dbReference>
<keyword evidence="4 7" id="KW-0472">Membrane</keyword>
<keyword evidence="5" id="KW-1015">Disulfide bond</keyword>
<dbReference type="InterPro" id="IPR013106">
    <property type="entry name" value="Ig_V-set"/>
</dbReference>
<protein>
    <recommendedName>
        <fullName evidence="8">Ig-like domain-containing protein</fullName>
    </recommendedName>
</protein>
<dbReference type="SMART" id="SM00408">
    <property type="entry name" value="IGc2"/>
    <property type="match status" value="4"/>
</dbReference>
<feature type="transmembrane region" description="Helical" evidence="7">
    <location>
        <begin position="656"/>
        <end position="682"/>
    </location>
</feature>
<feature type="domain" description="Ig-like" evidence="8">
    <location>
        <begin position="346"/>
        <end position="436"/>
    </location>
</feature>
<evidence type="ECO:0000256" key="5">
    <source>
        <dbReference type="ARBA" id="ARBA00023157"/>
    </source>
</evidence>
<feature type="domain" description="Ig-like" evidence="8">
    <location>
        <begin position="19"/>
        <end position="137"/>
    </location>
</feature>
<evidence type="ECO:0000256" key="7">
    <source>
        <dbReference type="SAM" id="Phobius"/>
    </source>
</evidence>
<dbReference type="GO" id="GO:0016020">
    <property type="term" value="C:membrane"/>
    <property type="evidence" value="ECO:0007669"/>
    <property type="project" value="UniProtKB-SubCell"/>
</dbReference>
<dbReference type="Pfam" id="PF07686">
    <property type="entry name" value="V-set"/>
    <property type="match status" value="1"/>
</dbReference>
<accession>A0A9P0GN77</accession>
<evidence type="ECO:0000256" key="1">
    <source>
        <dbReference type="ARBA" id="ARBA00004167"/>
    </source>
</evidence>
<dbReference type="SUPFAM" id="SSF48726">
    <property type="entry name" value="Immunoglobulin"/>
    <property type="match status" value="5"/>
</dbReference>
<organism evidence="9 10">
    <name type="scientific">Phyllotreta striolata</name>
    <name type="common">Striped flea beetle</name>
    <name type="synonym">Crioceris striolata</name>
    <dbReference type="NCBI Taxonomy" id="444603"/>
    <lineage>
        <taxon>Eukaryota</taxon>
        <taxon>Metazoa</taxon>
        <taxon>Ecdysozoa</taxon>
        <taxon>Arthropoda</taxon>
        <taxon>Hexapoda</taxon>
        <taxon>Insecta</taxon>
        <taxon>Pterygota</taxon>
        <taxon>Neoptera</taxon>
        <taxon>Endopterygota</taxon>
        <taxon>Coleoptera</taxon>
        <taxon>Polyphaga</taxon>
        <taxon>Cucujiformia</taxon>
        <taxon>Chrysomeloidea</taxon>
        <taxon>Chrysomelidae</taxon>
        <taxon>Galerucinae</taxon>
        <taxon>Alticini</taxon>
        <taxon>Phyllotreta</taxon>
    </lineage>
</organism>
<reference evidence="9" key="1">
    <citation type="submission" date="2022-01" db="EMBL/GenBank/DDBJ databases">
        <authorList>
            <person name="King R."/>
        </authorList>
    </citation>
    <scope>NUCLEOTIDE SEQUENCE</scope>
</reference>
<dbReference type="Pfam" id="PF08205">
    <property type="entry name" value="C2-set_2"/>
    <property type="match status" value="1"/>
</dbReference>
<dbReference type="InterPro" id="IPR003598">
    <property type="entry name" value="Ig_sub2"/>
</dbReference>
<dbReference type="Pfam" id="PF13927">
    <property type="entry name" value="Ig_3"/>
    <property type="match status" value="2"/>
</dbReference>
<name>A0A9P0GN77_PHYSR</name>
<evidence type="ECO:0000313" key="9">
    <source>
        <dbReference type="EMBL" id="CAH1161326.1"/>
    </source>
</evidence>
<feature type="region of interest" description="Disordered" evidence="6">
    <location>
        <begin position="785"/>
        <end position="804"/>
    </location>
</feature>
<comment type="subcellular location">
    <subcellularLocation>
        <location evidence="1">Membrane</location>
        <topology evidence="1">Single-pass membrane protein</topology>
    </subcellularLocation>
</comment>
<keyword evidence="10" id="KW-1185">Reference proteome</keyword>
<dbReference type="SMART" id="SM00409">
    <property type="entry name" value="IG"/>
    <property type="match status" value="4"/>
</dbReference>
<dbReference type="PANTHER" id="PTHR23278:SF26">
    <property type="entry name" value="SIDESTEP III, ISOFORM O"/>
    <property type="match status" value="1"/>
</dbReference>
<dbReference type="InterPro" id="IPR036179">
    <property type="entry name" value="Ig-like_dom_sf"/>
</dbReference>
<evidence type="ECO:0000256" key="4">
    <source>
        <dbReference type="ARBA" id="ARBA00023136"/>
    </source>
</evidence>
<gene>
    <name evidence="9" type="ORF">PHYEVI_LOCUS2966</name>
</gene>
<evidence type="ECO:0000259" key="8">
    <source>
        <dbReference type="PROSITE" id="PS50835"/>
    </source>
</evidence>
<evidence type="ECO:0000313" key="10">
    <source>
        <dbReference type="Proteomes" id="UP001153712"/>
    </source>
</evidence>
<keyword evidence="3 7" id="KW-1133">Transmembrane helix</keyword>
<keyword evidence="2 7" id="KW-0812">Transmembrane</keyword>
<feature type="domain" description="Ig-like" evidence="8">
    <location>
        <begin position="247"/>
        <end position="341"/>
    </location>
</feature>
<dbReference type="AlphaFoldDB" id="A0A9P0GN77"/>
<sequence length="830" mass="91665">MNLIMLAVVTAVAAQTIMPDEEESETVFQSVDAVLSRSATLPCDIEPVVKEDRVYMVLWYRDGHSKPIYSFDVRGRPFNKALHWTDPKIFGPRAYFVTVSKPAALTLDGVQLDDEGVYRCRVDFKVSPTRNFAINLTVIVPPHQLLIYDNSGRDVNQTIGPLEEKADLILTCEVRGGRPAPTVSWFMNERLIEGRVEEIGNHMTVNKLRIAGVTRDHLNSTYKCQASNTKLMMPAEKTVRLELLLRPLSVEIINKPRQLIANEEISVQCEVEGSRPKAAVTWSRDNRPFRRGKVISQENDTSVITTLTFVPVPEDDNSIFKCVGENPKLGGVGLEDSFKFNVVYPPQVVLHLGNTLNPEDIKEGDDVYFECSIKANPKEHRILWYHEGNAVTQNVSSGIIISTHSLVLQKVTRWQGGSYKCLAANARGETASEPVNLRIRFAPVCAKDGDVTVIGASLDEILKVMCSVSADPNDVDFLWQFNNSGESFDVSPARFVTTRGNVSELMYTMESQRDYGTLTCTGTNAIGRQAEPCVFQVVPASKPSALTNCTLRTVSNQSSEAVEVECRAGYDGGLPQRFVLEAFDAQTMRLKYNESMADVEVPVFRVELNALLPSESSIRIVVYSENAKGKSERIVLDDILLNDAEKRTDGNNNVSLVPLAAILTGSLLTLGLAVLLIVVIAVRRKRTCNGEAHCPHHINIDASKQKVKSRQGSLLEINTGDSRYVLAYTLKPASDCTPATQFTTMSSSPDILNTPRSAETSLGTIGRPDYLCTTTTTTTTTTFENLARNQPPSSSSDSLSRRLRDGTYTNFTTRRDHIIADSIPGPESCV</sequence>
<dbReference type="PANTHER" id="PTHR23278">
    <property type="entry name" value="SIDESTEP PROTEIN"/>
    <property type="match status" value="1"/>
</dbReference>
<dbReference type="InterPro" id="IPR007110">
    <property type="entry name" value="Ig-like_dom"/>
</dbReference>
<evidence type="ECO:0000256" key="3">
    <source>
        <dbReference type="ARBA" id="ARBA00022989"/>
    </source>
</evidence>
<dbReference type="EMBL" id="OU900105">
    <property type="protein sequence ID" value="CAH1161326.1"/>
    <property type="molecule type" value="Genomic_DNA"/>
</dbReference>
<dbReference type="Proteomes" id="UP001153712">
    <property type="component" value="Chromosome 12"/>
</dbReference>
<feature type="domain" description="Ig-like" evidence="8">
    <location>
        <begin position="455"/>
        <end position="524"/>
    </location>
</feature>
<feature type="domain" description="Ig-like" evidence="8">
    <location>
        <begin position="142"/>
        <end position="240"/>
    </location>
</feature>
<dbReference type="InterPro" id="IPR013162">
    <property type="entry name" value="CD80_C2-set"/>
</dbReference>
<evidence type="ECO:0000256" key="6">
    <source>
        <dbReference type="SAM" id="MobiDB-lite"/>
    </source>
</evidence>
<dbReference type="OrthoDB" id="10055806at2759"/>
<dbReference type="CDD" id="cd00096">
    <property type="entry name" value="Ig"/>
    <property type="match status" value="2"/>
</dbReference>